<dbReference type="SUPFAM" id="SSF53850">
    <property type="entry name" value="Periplasmic binding protein-like II"/>
    <property type="match status" value="1"/>
</dbReference>
<dbReference type="InterPro" id="IPR000914">
    <property type="entry name" value="SBP_5_dom"/>
</dbReference>
<evidence type="ECO:0000313" key="6">
    <source>
        <dbReference type="EMBL" id="ACB75719.1"/>
    </source>
</evidence>
<name>B1ZSC0_OPITP</name>
<gene>
    <name evidence="6" type="ordered locus">Oter_2437</name>
</gene>
<dbReference type="eggNOG" id="COG4166">
    <property type="taxonomic scope" value="Bacteria"/>
</dbReference>
<dbReference type="STRING" id="452637.Oter_2437"/>
<dbReference type="EMBL" id="CP001032">
    <property type="protein sequence ID" value="ACB75719.1"/>
    <property type="molecule type" value="Genomic_DNA"/>
</dbReference>
<keyword evidence="4" id="KW-0732">Signal</keyword>
<reference evidence="6 7" key="1">
    <citation type="journal article" date="2011" name="J. Bacteriol.">
        <title>Genome sequence of the verrucomicrobium Opitutus terrae PB90-1, an abundant inhabitant of rice paddy soil ecosystems.</title>
        <authorList>
            <person name="van Passel M.W."/>
            <person name="Kant R."/>
            <person name="Palva A."/>
            <person name="Copeland A."/>
            <person name="Lucas S."/>
            <person name="Lapidus A."/>
            <person name="Glavina del Rio T."/>
            <person name="Pitluck S."/>
            <person name="Goltsman E."/>
            <person name="Clum A."/>
            <person name="Sun H."/>
            <person name="Schmutz J."/>
            <person name="Larimer F.W."/>
            <person name="Land M.L."/>
            <person name="Hauser L."/>
            <person name="Kyrpides N."/>
            <person name="Mikhailova N."/>
            <person name="Richardson P.P."/>
            <person name="Janssen P.H."/>
            <person name="de Vos W.M."/>
            <person name="Smidt H."/>
        </authorList>
    </citation>
    <scope>NUCLEOTIDE SEQUENCE [LARGE SCALE GENOMIC DNA]</scope>
    <source>
        <strain evidence="7">DSM 11246 / JCM 15787 / PB90-1</strain>
    </source>
</reference>
<dbReference type="PROSITE" id="PS51257">
    <property type="entry name" value="PROKAR_LIPOPROTEIN"/>
    <property type="match status" value="1"/>
</dbReference>
<keyword evidence="7" id="KW-1185">Reference proteome</keyword>
<keyword evidence="3" id="KW-0813">Transport</keyword>
<dbReference type="PANTHER" id="PTHR30290:SF10">
    <property type="entry name" value="PERIPLASMIC OLIGOPEPTIDE-BINDING PROTEIN-RELATED"/>
    <property type="match status" value="1"/>
</dbReference>
<comment type="subcellular location">
    <subcellularLocation>
        <location evidence="1">Cell envelope</location>
    </subcellularLocation>
</comment>
<dbReference type="InterPro" id="IPR039424">
    <property type="entry name" value="SBP_5"/>
</dbReference>
<dbReference type="AlphaFoldDB" id="B1ZSC0"/>
<dbReference type="InterPro" id="IPR030678">
    <property type="entry name" value="Peptide/Ni-bd"/>
</dbReference>
<dbReference type="PIRSF" id="PIRSF002741">
    <property type="entry name" value="MppA"/>
    <property type="match status" value="1"/>
</dbReference>
<dbReference type="GO" id="GO:0043190">
    <property type="term" value="C:ATP-binding cassette (ABC) transporter complex"/>
    <property type="evidence" value="ECO:0007669"/>
    <property type="project" value="InterPro"/>
</dbReference>
<evidence type="ECO:0000256" key="4">
    <source>
        <dbReference type="ARBA" id="ARBA00022729"/>
    </source>
</evidence>
<dbReference type="Pfam" id="PF00496">
    <property type="entry name" value="SBP_bac_5"/>
    <property type="match status" value="1"/>
</dbReference>
<accession>B1ZSC0</accession>
<dbReference type="Proteomes" id="UP000007013">
    <property type="component" value="Chromosome"/>
</dbReference>
<dbReference type="Gene3D" id="3.10.105.10">
    <property type="entry name" value="Dipeptide-binding Protein, Domain 3"/>
    <property type="match status" value="1"/>
</dbReference>
<evidence type="ECO:0000256" key="1">
    <source>
        <dbReference type="ARBA" id="ARBA00004196"/>
    </source>
</evidence>
<evidence type="ECO:0000256" key="2">
    <source>
        <dbReference type="ARBA" id="ARBA00005695"/>
    </source>
</evidence>
<dbReference type="CDD" id="cd08504">
    <property type="entry name" value="PBP2_OppA"/>
    <property type="match status" value="1"/>
</dbReference>
<dbReference type="Gene3D" id="3.40.190.10">
    <property type="entry name" value="Periplasmic binding protein-like II"/>
    <property type="match status" value="1"/>
</dbReference>
<organism evidence="6 7">
    <name type="scientific">Opitutus terrae (strain DSM 11246 / JCM 15787 / PB90-1)</name>
    <dbReference type="NCBI Taxonomy" id="452637"/>
    <lineage>
        <taxon>Bacteria</taxon>
        <taxon>Pseudomonadati</taxon>
        <taxon>Verrucomicrobiota</taxon>
        <taxon>Opitutia</taxon>
        <taxon>Opitutales</taxon>
        <taxon>Opitutaceae</taxon>
        <taxon>Opitutus</taxon>
    </lineage>
</organism>
<dbReference type="Gene3D" id="3.90.76.10">
    <property type="entry name" value="Dipeptide-binding Protein, Domain 1"/>
    <property type="match status" value="1"/>
</dbReference>
<dbReference type="PANTHER" id="PTHR30290">
    <property type="entry name" value="PERIPLASMIC BINDING COMPONENT OF ABC TRANSPORTER"/>
    <property type="match status" value="1"/>
</dbReference>
<dbReference type="GO" id="GO:1904680">
    <property type="term" value="F:peptide transmembrane transporter activity"/>
    <property type="evidence" value="ECO:0007669"/>
    <property type="project" value="TreeGrafter"/>
</dbReference>
<sequence length="554" mass="61057">MSVGNSRRGARGRAAALGRTFGALLCLSIALSSGCARRDPPAATDSSARVLRISQRNEPADLDPARATLPDEFFILRALSEGLVNPLPLTSSTGAVAGVAPGVAERWETSADGLIVTFHLRADARWSNGDPVTAEDFLASYRRALQPATAASKAPLFHLVKNARAFASGALTDFAGVGFAAPDPRTFVITLERPEPNFLVYAASGPWLPVHPRTVEQHGRDWTRPENFVGNGPFTLEEWRPNQRIVVRRNPHYHSPQRVRLDEIQFIAFDSGDTEERAYRAGQIDVTMSVPFSKLDVYAAERPAELHRAPLAETRYLSFNTTRPPLDNPRVRRALSLALDREQLVHSVLRGGQQPADTLVSPLLRGRNSSLNRPISFDPAAARQLLAEAGFADGRGFPQLELSAWGVTPQLIEAVQQMWQKELGVRVAITIREARVHLAALREARYDIALVNTIPDVADPADVLKDFLSAAPANYPHWSDARYDALLAAAHASSEPIPRQAQLDAAEARLLDECPLTPLYFNSINWLMSPRVRGWQPDALWTRFYLDVEITPPR</sequence>
<dbReference type="HOGENOM" id="CLU_017028_0_3_0"/>
<dbReference type="GO" id="GO:0015833">
    <property type="term" value="P:peptide transport"/>
    <property type="evidence" value="ECO:0007669"/>
    <property type="project" value="TreeGrafter"/>
</dbReference>
<dbReference type="GO" id="GO:0030288">
    <property type="term" value="C:outer membrane-bounded periplasmic space"/>
    <property type="evidence" value="ECO:0007669"/>
    <property type="project" value="UniProtKB-ARBA"/>
</dbReference>
<dbReference type="RefSeq" id="WP_012375254.1">
    <property type="nucleotide sequence ID" value="NC_010571.1"/>
</dbReference>
<evidence type="ECO:0000259" key="5">
    <source>
        <dbReference type="Pfam" id="PF00496"/>
    </source>
</evidence>
<feature type="domain" description="Solute-binding protein family 5" evidence="5">
    <location>
        <begin position="99"/>
        <end position="473"/>
    </location>
</feature>
<proteinExistence type="inferred from homology"/>
<evidence type="ECO:0000313" key="7">
    <source>
        <dbReference type="Proteomes" id="UP000007013"/>
    </source>
</evidence>
<evidence type="ECO:0000256" key="3">
    <source>
        <dbReference type="ARBA" id="ARBA00022448"/>
    </source>
</evidence>
<protein>
    <submittedName>
        <fullName evidence="6">Extracellular solute-binding protein family 5</fullName>
    </submittedName>
</protein>
<dbReference type="KEGG" id="ote:Oter_2437"/>
<comment type="similarity">
    <text evidence="2">Belongs to the bacterial solute-binding protein 5 family.</text>
</comment>